<dbReference type="Proteomes" id="UP001183388">
    <property type="component" value="Unassembled WGS sequence"/>
</dbReference>
<accession>A0ABU2LCT4</accession>
<sequence>MPRTDAADPAVPPTSATPRVLTVNVGRPRPSPDTRAPGGLTGIDKRPVQGPVEVSAPGPAGVGGSGLAGDAVCDLDHHGGDDQAVYAYAREDLDHWEAALGRELSNGLFGENLTTAGIDVNAVLIGERWRLGPALLLEATSPRIPCRTFAGRLGVDGWVKRFTAGARPGVYFRVLRPGPVRAGDRVEVVHRPDHEVTSAFLFRALTTAPELRPRVIAAGEALHAEALTKARAWAAATG</sequence>
<reference evidence="4" key="1">
    <citation type="submission" date="2023-07" db="EMBL/GenBank/DDBJ databases">
        <title>30 novel species of actinomycetes from the DSMZ collection.</title>
        <authorList>
            <person name="Nouioui I."/>
        </authorList>
    </citation>
    <scope>NUCLEOTIDE SEQUENCE [LARGE SCALE GENOMIC DNA]</scope>
    <source>
        <strain evidence="4">DSM 44917</strain>
    </source>
</reference>
<gene>
    <name evidence="3" type="ORF">RM780_20870</name>
</gene>
<evidence type="ECO:0000256" key="1">
    <source>
        <dbReference type="SAM" id="MobiDB-lite"/>
    </source>
</evidence>
<dbReference type="InterPro" id="IPR052353">
    <property type="entry name" value="Benzoxazolinone_Detox_Enz"/>
</dbReference>
<dbReference type="InterPro" id="IPR011037">
    <property type="entry name" value="Pyrv_Knase-like_insert_dom_sf"/>
</dbReference>
<dbReference type="RefSeq" id="WP_311632352.1">
    <property type="nucleotide sequence ID" value="NZ_JAVREN010000036.1"/>
</dbReference>
<dbReference type="SUPFAM" id="SSF50800">
    <property type="entry name" value="PK beta-barrel domain-like"/>
    <property type="match status" value="1"/>
</dbReference>
<dbReference type="PROSITE" id="PS51340">
    <property type="entry name" value="MOSC"/>
    <property type="match status" value="1"/>
</dbReference>
<name>A0ABU2LCT4_9ACTN</name>
<evidence type="ECO:0000259" key="2">
    <source>
        <dbReference type="PROSITE" id="PS51340"/>
    </source>
</evidence>
<dbReference type="EMBL" id="JAVREN010000036">
    <property type="protein sequence ID" value="MDT0309393.1"/>
    <property type="molecule type" value="Genomic_DNA"/>
</dbReference>
<dbReference type="InterPro" id="IPR005302">
    <property type="entry name" value="MoCF_Sase_C"/>
</dbReference>
<feature type="region of interest" description="Disordered" evidence="1">
    <location>
        <begin position="1"/>
        <end position="63"/>
    </location>
</feature>
<organism evidence="3 4">
    <name type="scientific">Streptomyces boetiae</name>
    <dbReference type="NCBI Taxonomy" id="3075541"/>
    <lineage>
        <taxon>Bacteria</taxon>
        <taxon>Bacillati</taxon>
        <taxon>Actinomycetota</taxon>
        <taxon>Actinomycetes</taxon>
        <taxon>Kitasatosporales</taxon>
        <taxon>Streptomycetaceae</taxon>
        <taxon>Streptomyces</taxon>
    </lineage>
</organism>
<dbReference type="PANTHER" id="PTHR30212">
    <property type="entry name" value="PROTEIN YIIM"/>
    <property type="match status" value="1"/>
</dbReference>
<dbReference type="Gene3D" id="2.40.33.20">
    <property type="entry name" value="PK beta-barrel domain-like"/>
    <property type="match status" value="1"/>
</dbReference>
<evidence type="ECO:0000313" key="4">
    <source>
        <dbReference type="Proteomes" id="UP001183388"/>
    </source>
</evidence>
<evidence type="ECO:0000313" key="3">
    <source>
        <dbReference type="EMBL" id="MDT0309393.1"/>
    </source>
</evidence>
<feature type="compositionally biased region" description="Low complexity" evidence="1">
    <location>
        <begin position="50"/>
        <end position="59"/>
    </location>
</feature>
<dbReference type="PANTHER" id="PTHR30212:SF2">
    <property type="entry name" value="PROTEIN YIIM"/>
    <property type="match status" value="1"/>
</dbReference>
<comment type="caution">
    <text evidence="3">The sequence shown here is derived from an EMBL/GenBank/DDBJ whole genome shotgun (WGS) entry which is preliminary data.</text>
</comment>
<protein>
    <submittedName>
        <fullName evidence="3">MOSC domain-containing protein</fullName>
    </submittedName>
</protein>
<feature type="domain" description="MOSC" evidence="2">
    <location>
        <begin position="54"/>
        <end position="189"/>
    </location>
</feature>
<dbReference type="Pfam" id="PF03473">
    <property type="entry name" value="MOSC"/>
    <property type="match status" value="1"/>
</dbReference>
<keyword evidence="4" id="KW-1185">Reference proteome</keyword>
<proteinExistence type="predicted"/>